<organism evidence="4 5">
    <name type="scientific">Lacunisphaera limnophila</name>
    <dbReference type="NCBI Taxonomy" id="1838286"/>
    <lineage>
        <taxon>Bacteria</taxon>
        <taxon>Pseudomonadati</taxon>
        <taxon>Verrucomicrobiota</taxon>
        <taxon>Opitutia</taxon>
        <taxon>Opitutales</taxon>
        <taxon>Opitutaceae</taxon>
        <taxon>Lacunisphaera</taxon>
    </lineage>
</organism>
<evidence type="ECO:0000256" key="3">
    <source>
        <dbReference type="RuleBase" id="RU363015"/>
    </source>
</evidence>
<keyword evidence="3" id="KW-0378">Hydrolase</keyword>
<dbReference type="GO" id="GO:0009691">
    <property type="term" value="P:cytokinin biosynthetic process"/>
    <property type="evidence" value="ECO:0007669"/>
    <property type="project" value="UniProtKB-UniRule"/>
</dbReference>
<dbReference type="SUPFAM" id="SSF102405">
    <property type="entry name" value="MCP/YpsA-like"/>
    <property type="match status" value="1"/>
</dbReference>
<dbReference type="AlphaFoldDB" id="A0A1D8AV97"/>
<sequence length="193" mass="21423">MSKLLCVYCSSSDRIDPKYAAAAEELGRELVARGWGLVYGGGKTGLMGAVARGTKAAGGRVVGVIPEFMKARELAFDAADELVTVVTMRERKLLMEARADAFVTLPGGWGTLEEIMEILTLRQLDVVKKPCVFYNQDGFYDDLIRFFERMLAENFFKPSNMDLFRVASSVPDIFAQIEAGREAKAEAKWFQTT</sequence>
<dbReference type="OrthoDB" id="9801098at2"/>
<dbReference type="PANTHER" id="PTHR31223:SF70">
    <property type="entry name" value="LOG FAMILY PROTEIN YJL055W"/>
    <property type="match status" value="1"/>
</dbReference>
<evidence type="ECO:0000313" key="5">
    <source>
        <dbReference type="Proteomes" id="UP000095228"/>
    </source>
</evidence>
<keyword evidence="3" id="KW-0203">Cytokinin biosynthesis</keyword>
<dbReference type="NCBIfam" id="TIGR00730">
    <property type="entry name" value="Rossman fold protein, TIGR00730 family"/>
    <property type="match status" value="1"/>
</dbReference>
<evidence type="ECO:0000256" key="1">
    <source>
        <dbReference type="ARBA" id="ARBA00000274"/>
    </source>
</evidence>
<accession>A0A1D8AV97</accession>
<name>A0A1D8AV97_9BACT</name>
<dbReference type="EMBL" id="CP016094">
    <property type="protein sequence ID" value="AOS44827.1"/>
    <property type="molecule type" value="Genomic_DNA"/>
</dbReference>
<dbReference type="KEGG" id="obg:Verru16b_01896"/>
<comment type="catalytic activity">
    <reaction evidence="1">
        <text>AMP + H2O = D-ribose 5-phosphate + adenine</text>
        <dbReference type="Rhea" id="RHEA:20129"/>
        <dbReference type="ChEBI" id="CHEBI:15377"/>
        <dbReference type="ChEBI" id="CHEBI:16708"/>
        <dbReference type="ChEBI" id="CHEBI:78346"/>
        <dbReference type="ChEBI" id="CHEBI:456215"/>
        <dbReference type="EC" id="3.2.2.4"/>
    </reaction>
</comment>
<dbReference type="PATRIC" id="fig|1838286.3.peg.1908"/>
<comment type="similarity">
    <text evidence="2 3">Belongs to the LOG family.</text>
</comment>
<dbReference type="InterPro" id="IPR005269">
    <property type="entry name" value="LOG"/>
</dbReference>
<dbReference type="STRING" id="1838286.Verru16b_01896"/>
<dbReference type="GO" id="GO:0005829">
    <property type="term" value="C:cytosol"/>
    <property type="evidence" value="ECO:0007669"/>
    <property type="project" value="TreeGrafter"/>
</dbReference>
<dbReference type="Gene3D" id="3.40.50.450">
    <property type="match status" value="1"/>
</dbReference>
<dbReference type="EC" id="3.2.2.n1" evidence="3"/>
<dbReference type="Proteomes" id="UP000095228">
    <property type="component" value="Chromosome"/>
</dbReference>
<evidence type="ECO:0000313" key="4">
    <source>
        <dbReference type="EMBL" id="AOS44827.1"/>
    </source>
</evidence>
<keyword evidence="5" id="KW-1185">Reference proteome</keyword>
<evidence type="ECO:0000256" key="2">
    <source>
        <dbReference type="ARBA" id="ARBA00006763"/>
    </source>
</evidence>
<dbReference type="RefSeq" id="WP_069962040.1">
    <property type="nucleotide sequence ID" value="NZ_CP016094.1"/>
</dbReference>
<dbReference type="PANTHER" id="PTHR31223">
    <property type="entry name" value="LOG FAMILY PROTEIN YJL055W"/>
    <property type="match status" value="1"/>
</dbReference>
<gene>
    <name evidence="4" type="primary">yvdD</name>
    <name evidence="4" type="ORF">Verru16b_01896</name>
</gene>
<proteinExistence type="inferred from homology"/>
<reference evidence="4 5" key="1">
    <citation type="submission" date="2016-06" db="EMBL/GenBank/DDBJ databases">
        <title>Three novel species with peptidoglycan cell walls form the new genus Lacunisphaera gen. nov. in the family Opitutaceae of the verrucomicrobial subdivision 4.</title>
        <authorList>
            <person name="Rast P."/>
            <person name="Gloeckner I."/>
            <person name="Jogler M."/>
            <person name="Boedeker C."/>
            <person name="Jeske O."/>
            <person name="Wiegand S."/>
            <person name="Reinhardt R."/>
            <person name="Schumann P."/>
            <person name="Rohde M."/>
            <person name="Spring S."/>
            <person name="Gloeckner F.O."/>
            <person name="Jogler C."/>
        </authorList>
    </citation>
    <scope>NUCLEOTIDE SEQUENCE [LARGE SCALE GENOMIC DNA]</scope>
    <source>
        <strain evidence="4 5">IG16b</strain>
    </source>
</reference>
<dbReference type="InterPro" id="IPR031100">
    <property type="entry name" value="LOG_fam"/>
</dbReference>
<dbReference type="Pfam" id="PF03641">
    <property type="entry name" value="Lysine_decarbox"/>
    <property type="match status" value="1"/>
</dbReference>
<protein>
    <recommendedName>
        <fullName evidence="3">Cytokinin riboside 5'-monophosphate phosphoribohydrolase</fullName>
        <ecNumber evidence="3">3.2.2.n1</ecNumber>
    </recommendedName>
</protein>
<dbReference type="GO" id="GO:0008714">
    <property type="term" value="F:AMP nucleosidase activity"/>
    <property type="evidence" value="ECO:0007669"/>
    <property type="project" value="UniProtKB-EC"/>
</dbReference>